<dbReference type="AlphaFoldDB" id="A0A1J8R6H1"/>
<evidence type="ECO:0000313" key="1">
    <source>
        <dbReference type="EMBL" id="OJA21233.1"/>
    </source>
</evidence>
<sequence length="98" mass="10817">MPSKFVSSVVYMPGLGAWRETSVHVARDPVGSVKRSLLHSDGGAVSVLQTLGVRGLCVLCTGMKLKPIDSRIERCHNNKYIGHPGLVIREPQHFYMEN</sequence>
<gene>
    <name evidence="1" type="ORF">AZE42_07993</name>
</gene>
<dbReference type="EMBL" id="LVVM01000234">
    <property type="protein sequence ID" value="OJA21233.1"/>
    <property type="molecule type" value="Genomic_DNA"/>
</dbReference>
<proteinExistence type="predicted"/>
<keyword evidence="2" id="KW-1185">Reference proteome</keyword>
<dbReference type="OrthoDB" id="10561535at2759"/>
<name>A0A1J8R6H1_9AGAM</name>
<organism evidence="1 2">
    <name type="scientific">Rhizopogon vesiculosus</name>
    <dbReference type="NCBI Taxonomy" id="180088"/>
    <lineage>
        <taxon>Eukaryota</taxon>
        <taxon>Fungi</taxon>
        <taxon>Dikarya</taxon>
        <taxon>Basidiomycota</taxon>
        <taxon>Agaricomycotina</taxon>
        <taxon>Agaricomycetes</taxon>
        <taxon>Agaricomycetidae</taxon>
        <taxon>Boletales</taxon>
        <taxon>Suillineae</taxon>
        <taxon>Rhizopogonaceae</taxon>
        <taxon>Rhizopogon</taxon>
    </lineage>
</organism>
<evidence type="ECO:0000313" key="2">
    <source>
        <dbReference type="Proteomes" id="UP000183567"/>
    </source>
</evidence>
<accession>A0A1J8R6H1</accession>
<reference evidence="1 2" key="1">
    <citation type="submission" date="2016-03" db="EMBL/GenBank/DDBJ databases">
        <title>Comparative genomics of the ectomycorrhizal sister species Rhizopogon vinicolor and Rhizopogon vesiculosus (Basidiomycota: Boletales) reveals a divergence of the mating type B locus.</title>
        <authorList>
            <person name="Mujic A.B."/>
            <person name="Kuo A."/>
            <person name="Tritt A."/>
            <person name="Lipzen A."/>
            <person name="Chen C."/>
            <person name="Johnson J."/>
            <person name="Sharma A."/>
            <person name="Barry K."/>
            <person name="Grigoriev I.V."/>
            <person name="Spatafora J.W."/>
        </authorList>
    </citation>
    <scope>NUCLEOTIDE SEQUENCE [LARGE SCALE GENOMIC DNA]</scope>
    <source>
        <strain evidence="1 2">AM-OR11-056</strain>
    </source>
</reference>
<protein>
    <submittedName>
        <fullName evidence="1">Uncharacterized protein</fullName>
    </submittedName>
</protein>
<dbReference type="Proteomes" id="UP000183567">
    <property type="component" value="Unassembled WGS sequence"/>
</dbReference>
<comment type="caution">
    <text evidence="1">The sequence shown here is derived from an EMBL/GenBank/DDBJ whole genome shotgun (WGS) entry which is preliminary data.</text>
</comment>